<dbReference type="PANTHER" id="PTHR30193:SF1">
    <property type="entry name" value="ABC TRANSPORTER PERMEASE PROTEIN YESP-RELATED"/>
    <property type="match status" value="1"/>
</dbReference>
<evidence type="ECO:0000256" key="4">
    <source>
        <dbReference type="ARBA" id="ARBA00022692"/>
    </source>
</evidence>
<comment type="caution">
    <text evidence="9">The sequence shown here is derived from an EMBL/GenBank/DDBJ whole genome shotgun (WGS) entry which is preliminary data.</text>
</comment>
<dbReference type="SUPFAM" id="SSF161098">
    <property type="entry name" value="MetI-like"/>
    <property type="match status" value="1"/>
</dbReference>
<keyword evidence="4 7" id="KW-0812">Transmembrane</keyword>
<comment type="subcellular location">
    <subcellularLocation>
        <location evidence="1 7">Cell membrane</location>
        <topology evidence="1 7">Multi-pass membrane protein</topology>
    </subcellularLocation>
</comment>
<comment type="similarity">
    <text evidence="7">Belongs to the binding-protein-dependent transport system permease family.</text>
</comment>
<dbReference type="RefSeq" id="WP_223408238.1">
    <property type="nucleotide sequence ID" value="NZ_JAGSHT010000016.1"/>
</dbReference>
<dbReference type="EMBL" id="JAGSHT010000016">
    <property type="protein sequence ID" value="MBZ2197942.1"/>
    <property type="molecule type" value="Genomic_DNA"/>
</dbReference>
<dbReference type="PANTHER" id="PTHR30193">
    <property type="entry name" value="ABC TRANSPORTER PERMEASE PROTEIN"/>
    <property type="match status" value="1"/>
</dbReference>
<evidence type="ECO:0000256" key="7">
    <source>
        <dbReference type="RuleBase" id="RU363032"/>
    </source>
</evidence>
<keyword evidence="3" id="KW-1003">Cell membrane</keyword>
<dbReference type="CDD" id="cd06261">
    <property type="entry name" value="TM_PBP2"/>
    <property type="match status" value="1"/>
</dbReference>
<feature type="transmembrane region" description="Helical" evidence="7">
    <location>
        <begin position="210"/>
        <end position="231"/>
    </location>
</feature>
<name>A0ABS7SC60_9MICO</name>
<feature type="domain" description="ABC transmembrane type-1" evidence="8">
    <location>
        <begin position="76"/>
        <end position="289"/>
    </location>
</feature>
<keyword evidence="2 7" id="KW-0813">Transport</keyword>
<sequence>MTSGTGRVRPRRARTWLAAHVMLLPWLVGALGITIGPLIASLVLSLTNYSILGSTEFVGLDNYAAVFSDPKFFKSMSVTLMYVCLAVPLQLGLALGLALLLEKGIRWLGVYRAGFYLPSLLGASVAIALLWRQIFKTDGLVNAVLSIFGVTGRNWLYDPDTALLTLVLLQVWTFGSPMIIFLAGLKEIPKELIEAATVDGAGYGRRLKSIVLPLLTPMIFFNLILQTVGAFQAFNQAYIVSGGTGGPVDSTLFYTLYVYIVGFIEYRMGYASALAWVLVIFIGILTAVQFIVSRKWVYYGDQ</sequence>
<dbReference type="PROSITE" id="PS50928">
    <property type="entry name" value="ABC_TM1"/>
    <property type="match status" value="1"/>
</dbReference>
<feature type="transmembrane region" description="Helical" evidence="7">
    <location>
        <begin position="113"/>
        <end position="131"/>
    </location>
</feature>
<proteinExistence type="inferred from homology"/>
<feature type="transmembrane region" description="Helical" evidence="7">
    <location>
        <begin position="21"/>
        <end position="44"/>
    </location>
</feature>
<evidence type="ECO:0000313" key="9">
    <source>
        <dbReference type="EMBL" id="MBZ2197942.1"/>
    </source>
</evidence>
<feature type="transmembrane region" description="Helical" evidence="7">
    <location>
        <begin position="80"/>
        <end position="101"/>
    </location>
</feature>
<dbReference type="InterPro" id="IPR035906">
    <property type="entry name" value="MetI-like_sf"/>
</dbReference>
<keyword evidence="10" id="KW-1185">Reference proteome</keyword>
<dbReference type="Proteomes" id="UP000826651">
    <property type="component" value="Unassembled WGS sequence"/>
</dbReference>
<dbReference type="InterPro" id="IPR051393">
    <property type="entry name" value="ABC_transporter_permease"/>
</dbReference>
<gene>
    <name evidence="9" type="ORF">KCQ71_17410</name>
</gene>
<evidence type="ECO:0000256" key="3">
    <source>
        <dbReference type="ARBA" id="ARBA00022475"/>
    </source>
</evidence>
<feature type="transmembrane region" description="Helical" evidence="7">
    <location>
        <begin position="251"/>
        <end position="266"/>
    </location>
</feature>
<evidence type="ECO:0000256" key="2">
    <source>
        <dbReference type="ARBA" id="ARBA00022448"/>
    </source>
</evidence>
<organism evidence="9 10">
    <name type="scientific">Occultella gossypii</name>
    <dbReference type="NCBI Taxonomy" id="2800820"/>
    <lineage>
        <taxon>Bacteria</taxon>
        <taxon>Bacillati</taxon>
        <taxon>Actinomycetota</taxon>
        <taxon>Actinomycetes</taxon>
        <taxon>Micrococcales</taxon>
        <taxon>Ruaniaceae</taxon>
        <taxon>Occultella</taxon>
    </lineage>
</organism>
<dbReference type="InterPro" id="IPR000515">
    <property type="entry name" value="MetI-like"/>
</dbReference>
<dbReference type="Pfam" id="PF00528">
    <property type="entry name" value="BPD_transp_1"/>
    <property type="match status" value="1"/>
</dbReference>
<feature type="transmembrane region" description="Helical" evidence="7">
    <location>
        <begin position="273"/>
        <end position="292"/>
    </location>
</feature>
<keyword evidence="6 7" id="KW-0472">Membrane</keyword>
<keyword evidence="5 7" id="KW-1133">Transmembrane helix</keyword>
<accession>A0ABS7SC60</accession>
<evidence type="ECO:0000313" key="10">
    <source>
        <dbReference type="Proteomes" id="UP000826651"/>
    </source>
</evidence>
<dbReference type="Gene3D" id="1.10.3720.10">
    <property type="entry name" value="MetI-like"/>
    <property type="match status" value="1"/>
</dbReference>
<evidence type="ECO:0000256" key="1">
    <source>
        <dbReference type="ARBA" id="ARBA00004651"/>
    </source>
</evidence>
<protein>
    <submittedName>
        <fullName evidence="9">Sugar ABC transporter permease</fullName>
    </submittedName>
</protein>
<evidence type="ECO:0000256" key="5">
    <source>
        <dbReference type="ARBA" id="ARBA00022989"/>
    </source>
</evidence>
<evidence type="ECO:0000256" key="6">
    <source>
        <dbReference type="ARBA" id="ARBA00023136"/>
    </source>
</evidence>
<evidence type="ECO:0000259" key="8">
    <source>
        <dbReference type="PROSITE" id="PS50928"/>
    </source>
</evidence>
<reference evidence="9 10" key="1">
    <citation type="submission" date="2021-04" db="EMBL/GenBank/DDBJ databases">
        <title>Ruania sp. nov., isolated from sandy soil of mangrove forest.</title>
        <authorList>
            <person name="Ge X."/>
            <person name="Huang R."/>
            <person name="Liu W."/>
        </authorList>
    </citation>
    <scope>NUCLEOTIDE SEQUENCE [LARGE SCALE GENOMIC DNA]</scope>
    <source>
        <strain evidence="9 10">N2-46</strain>
    </source>
</reference>
<feature type="transmembrane region" description="Helical" evidence="7">
    <location>
        <begin position="162"/>
        <end position="185"/>
    </location>
</feature>